<reference evidence="2 3" key="3">
    <citation type="journal article" date="2013" name="Rice">
        <title>Improvement of the Oryza sativa Nipponbare reference genome using next generation sequence and optical map data.</title>
        <authorList>
            <person name="Kawahara Y."/>
            <person name="de la Bastide M."/>
            <person name="Hamilton J.P."/>
            <person name="Kanamori H."/>
            <person name="McCombie W.R."/>
            <person name="Ouyang S."/>
            <person name="Schwartz D.C."/>
            <person name="Tanaka T."/>
            <person name="Wu J."/>
            <person name="Zhou S."/>
            <person name="Childs K.L."/>
            <person name="Davidson R.M."/>
            <person name="Lin H."/>
            <person name="Quesada-Ocampo L."/>
            <person name="Vaillancourt B."/>
            <person name="Sakai H."/>
            <person name="Lee S.S."/>
            <person name="Kim J."/>
            <person name="Numa H."/>
            <person name="Itoh T."/>
            <person name="Buell C.R."/>
            <person name="Matsumoto T."/>
        </authorList>
    </citation>
    <scope>NUCLEOTIDE SEQUENCE [LARGE SCALE GENOMIC DNA]</scope>
    <source>
        <strain evidence="3">cv. Nipponbare</strain>
    </source>
</reference>
<dbReference type="Proteomes" id="UP000059680">
    <property type="component" value="Chromosome 5"/>
</dbReference>
<dbReference type="InParanoid" id="A0A0P0WHT4"/>
<proteinExistence type="predicted"/>
<evidence type="ECO:0000313" key="3">
    <source>
        <dbReference type="Proteomes" id="UP000059680"/>
    </source>
</evidence>
<name>A0A0P0WHT4_ORYSJ</name>
<feature type="chain" id="PRO_5006056744" evidence="1">
    <location>
        <begin position="37"/>
        <end position="72"/>
    </location>
</feature>
<keyword evidence="1" id="KW-0732">Signal</keyword>
<dbReference type="Gramene" id="Os05t0145650-00">
    <property type="protein sequence ID" value="Os05t0145650-00"/>
    <property type="gene ID" value="Os05g0145650"/>
</dbReference>
<dbReference type="PaxDb" id="39947-A0A0P0WHT4"/>
<evidence type="ECO:0000256" key="1">
    <source>
        <dbReference type="SAM" id="SignalP"/>
    </source>
</evidence>
<organism evidence="2 3">
    <name type="scientific">Oryza sativa subsp. japonica</name>
    <name type="common">Rice</name>
    <dbReference type="NCBI Taxonomy" id="39947"/>
    <lineage>
        <taxon>Eukaryota</taxon>
        <taxon>Viridiplantae</taxon>
        <taxon>Streptophyta</taxon>
        <taxon>Embryophyta</taxon>
        <taxon>Tracheophyta</taxon>
        <taxon>Spermatophyta</taxon>
        <taxon>Magnoliopsida</taxon>
        <taxon>Liliopsida</taxon>
        <taxon>Poales</taxon>
        <taxon>Poaceae</taxon>
        <taxon>BOP clade</taxon>
        <taxon>Oryzoideae</taxon>
        <taxon>Oryzeae</taxon>
        <taxon>Oryzinae</taxon>
        <taxon>Oryza</taxon>
        <taxon>Oryza sativa</taxon>
    </lineage>
</organism>
<dbReference type="EMBL" id="AP014961">
    <property type="protein sequence ID" value="BAS92242.1"/>
    <property type="molecule type" value="Genomic_DNA"/>
</dbReference>
<keyword evidence="3" id="KW-1185">Reference proteome</keyword>
<protein>
    <submittedName>
        <fullName evidence="2">Os05g0145650 protein</fullName>
    </submittedName>
</protein>
<gene>
    <name evidence="2" type="ordered locus">Os05g0145650</name>
    <name evidence="2" type="ORF">OSNPB_050145650</name>
</gene>
<feature type="signal peptide" evidence="1">
    <location>
        <begin position="1"/>
        <end position="36"/>
    </location>
</feature>
<dbReference type="AlphaFoldDB" id="A0A0P0WHT4"/>
<reference evidence="2 3" key="2">
    <citation type="journal article" date="2013" name="Plant Cell Physiol.">
        <title>Rice Annotation Project Database (RAP-DB): an integrative and interactive database for rice genomics.</title>
        <authorList>
            <person name="Sakai H."/>
            <person name="Lee S.S."/>
            <person name="Tanaka T."/>
            <person name="Numa H."/>
            <person name="Kim J."/>
            <person name="Kawahara Y."/>
            <person name="Wakimoto H."/>
            <person name="Yang C.C."/>
            <person name="Iwamoto M."/>
            <person name="Abe T."/>
            <person name="Yamada Y."/>
            <person name="Muto A."/>
            <person name="Inokuchi H."/>
            <person name="Ikemura T."/>
            <person name="Matsumoto T."/>
            <person name="Sasaki T."/>
            <person name="Itoh T."/>
        </authorList>
    </citation>
    <scope>NUCLEOTIDE SEQUENCE [LARGE SCALE GENOMIC DNA]</scope>
    <source>
        <strain evidence="3">cv. Nipponbare</strain>
    </source>
</reference>
<evidence type="ECO:0000313" key="2">
    <source>
        <dbReference type="EMBL" id="BAS92242.1"/>
    </source>
</evidence>
<reference evidence="3" key="1">
    <citation type="journal article" date="2005" name="Nature">
        <title>The map-based sequence of the rice genome.</title>
        <authorList>
            <consortium name="International rice genome sequencing project (IRGSP)"/>
            <person name="Matsumoto T."/>
            <person name="Wu J."/>
            <person name="Kanamori H."/>
            <person name="Katayose Y."/>
            <person name="Fujisawa M."/>
            <person name="Namiki N."/>
            <person name="Mizuno H."/>
            <person name="Yamamoto K."/>
            <person name="Antonio B.A."/>
            <person name="Baba T."/>
            <person name="Sakata K."/>
            <person name="Nagamura Y."/>
            <person name="Aoki H."/>
            <person name="Arikawa K."/>
            <person name="Arita K."/>
            <person name="Bito T."/>
            <person name="Chiden Y."/>
            <person name="Fujitsuka N."/>
            <person name="Fukunaka R."/>
            <person name="Hamada M."/>
            <person name="Harada C."/>
            <person name="Hayashi A."/>
            <person name="Hijishita S."/>
            <person name="Honda M."/>
            <person name="Hosokawa S."/>
            <person name="Ichikawa Y."/>
            <person name="Idonuma A."/>
            <person name="Iijima M."/>
            <person name="Ikeda M."/>
            <person name="Ikeno M."/>
            <person name="Ito K."/>
            <person name="Ito S."/>
            <person name="Ito T."/>
            <person name="Ito Y."/>
            <person name="Ito Y."/>
            <person name="Iwabuchi A."/>
            <person name="Kamiya K."/>
            <person name="Karasawa W."/>
            <person name="Kurita K."/>
            <person name="Katagiri S."/>
            <person name="Kikuta A."/>
            <person name="Kobayashi H."/>
            <person name="Kobayashi N."/>
            <person name="Machita K."/>
            <person name="Maehara T."/>
            <person name="Masukawa M."/>
            <person name="Mizubayashi T."/>
            <person name="Mukai Y."/>
            <person name="Nagasaki H."/>
            <person name="Nagata Y."/>
            <person name="Naito S."/>
            <person name="Nakashima M."/>
            <person name="Nakama Y."/>
            <person name="Nakamichi Y."/>
            <person name="Nakamura M."/>
            <person name="Meguro A."/>
            <person name="Negishi M."/>
            <person name="Ohta I."/>
            <person name="Ohta T."/>
            <person name="Okamoto M."/>
            <person name="Ono N."/>
            <person name="Saji S."/>
            <person name="Sakaguchi M."/>
            <person name="Sakai K."/>
            <person name="Shibata M."/>
            <person name="Shimokawa T."/>
            <person name="Song J."/>
            <person name="Takazaki Y."/>
            <person name="Terasawa K."/>
            <person name="Tsugane M."/>
            <person name="Tsuji K."/>
            <person name="Ueda S."/>
            <person name="Waki K."/>
            <person name="Yamagata H."/>
            <person name="Yamamoto M."/>
            <person name="Yamamoto S."/>
            <person name="Yamane H."/>
            <person name="Yoshiki S."/>
            <person name="Yoshihara R."/>
            <person name="Yukawa K."/>
            <person name="Zhong H."/>
            <person name="Yano M."/>
            <person name="Yuan Q."/>
            <person name="Ouyang S."/>
            <person name="Liu J."/>
            <person name="Jones K.M."/>
            <person name="Gansberger K."/>
            <person name="Moffat K."/>
            <person name="Hill J."/>
            <person name="Bera J."/>
            <person name="Fadrosh D."/>
            <person name="Jin S."/>
            <person name="Johri S."/>
            <person name="Kim M."/>
            <person name="Overton L."/>
            <person name="Reardon M."/>
            <person name="Tsitrin T."/>
            <person name="Vuong H."/>
            <person name="Weaver B."/>
            <person name="Ciecko A."/>
            <person name="Tallon L."/>
            <person name="Jackson J."/>
            <person name="Pai G."/>
            <person name="Aken S.V."/>
            <person name="Utterback T."/>
            <person name="Reidmuller S."/>
            <person name="Feldblyum T."/>
            <person name="Hsiao J."/>
            <person name="Zismann V."/>
            <person name="Iobst S."/>
            <person name="de Vazeille A.R."/>
            <person name="Buell C.R."/>
            <person name="Ying K."/>
            <person name="Li Y."/>
            <person name="Lu T."/>
            <person name="Huang Y."/>
            <person name="Zhao Q."/>
            <person name="Feng Q."/>
            <person name="Zhang L."/>
            <person name="Zhu J."/>
            <person name="Weng Q."/>
            <person name="Mu J."/>
            <person name="Lu Y."/>
            <person name="Fan D."/>
            <person name="Liu Y."/>
            <person name="Guan J."/>
            <person name="Zhang Y."/>
            <person name="Yu S."/>
            <person name="Liu X."/>
            <person name="Zhang Y."/>
            <person name="Hong G."/>
            <person name="Han B."/>
            <person name="Choisne N."/>
            <person name="Demange N."/>
            <person name="Orjeda G."/>
            <person name="Samain S."/>
            <person name="Cattolico L."/>
            <person name="Pelletier E."/>
            <person name="Couloux A."/>
            <person name="Segurens B."/>
            <person name="Wincker P."/>
            <person name="D'Hont A."/>
            <person name="Scarpelli C."/>
            <person name="Weissenbach J."/>
            <person name="Salanoubat M."/>
            <person name="Quetier F."/>
            <person name="Yu Y."/>
            <person name="Kim H.R."/>
            <person name="Rambo T."/>
            <person name="Currie J."/>
            <person name="Collura K."/>
            <person name="Luo M."/>
            <person name="Yang T."/>
            <person name="Ammiraju J.S.S."/>
            <person name="Engler F."/>
            <person name="Soderlund C."/>
            <person name="Wing R.A."/>
            <person name="Palmer L.E."/>
            <person name="de la Bastide M."/>
            <person name="Spiegel L."/>
            <person name="Nascimento L."/>
            <person name="Zutavern T."/>
            <person name="O'Shaughnessy A."/>
            <person name="Dike S."/>
            <person name="Dedhia N."/>
            <person name="Preston R."/>
            <person name="Balija V."/>
            <person name="McCombie W.R."/>
            <person name="Chow T."/>
            <person name="Chen H."/>
            <person name="Chung M."/>
            <person name="Chen C."/>
            <person name="Shaw J."/>
            <person name="Wu H."/>
            <person name="Hsiao K."/>
            <person name="Chao Y."/>
            <person name="Chu M."/>
            <person name="Cheng C."/>
            <person name="Hour A."/>
            <person name="Lee P."/>
            <person name="Lin S."/>
            <person name="Lin Y."/>
            <person name="Liou J."/>
            <person name="Liu S."/>
            <person name="Hsing Y."/>
            <person name="Raghuvanshi S."/>
            <person name="Mohanty A."/>
            <person name="Bharti A.K."/>
            <person name="Gaur A."/>
            <person name="Gupta V."/>
            <person name="Kumar D."/>
            <person name="Ravi V."/>
            <person name="Vij S."/>
            <person name="Kapur A."/>
            <person name="Khurana P."/>
            <person name="Khurana P."/>
            <person name="Khurana J.P."/>
            <person name="Tyagi A.K."/>
            <person name="Gaikwad K."/>
            <person name="Singh A."/>
            <person name="Dalal V."/>
            <person name="Srivastava S."/>
            <person name="Dixit A."/>
            <person name="Pal A.K."/>
            <person name="Ghazi I.A."/>
            <person name="Yadav M."/>
            <person name="Pandit A."/>
            <person name="Bhargava A."/>
            <person name="Sureshbabu K."/>
            <person name="Batra K."/>
            <person name="Sharma T.R."/>
            <person name="Mohapatra T."/>
            <person name="Singh N.K."/>
            <person name="Messing J."/>
            <person name="Nelson A.B."/>
            <person name="Fuks G."/>
            <person name="Kavchok S."/>
            <person name="Keizer G."/>
            <person name="Linton E."/>
            <person name="Llaca V."/>
            <person name="Song R."/>
            <person name="Tanyolac B."/>
            <person name="Young S."/>
            <person name="Ho-Il K."/>
            <person name="Hahn J.H."/>
            <person name="Sangsakoo G."/>
            <person name="Vanavichit A."/>
            <person name="de Mattos Luiz.A.T."/>
            <person name="Zimmer P.D."/>
            <person name="Malone G."/>
            <person name="Dellagostin O."/>
            <person name="de Oliveira A.C."/>
            <person name="Bevan M."/>
            <person name="Bancroft I."/>
            <person name="Minx P."/>
            <person name="Cordum H."/>
            <person name="Wilson R."/>
            <person name="Cheng Z."/>
            <person name="Jin W."/>
            <person name="Jiang J."/>
            <person name="Leong S.A."/>
            <person name="Iwama H."/>
            <person name="Gojobori T."/>
            <person name="Itoh T."/>
            <person name="Niimura Y."/>
            <person name="Fujii Y."/>
            <person name="Habara T."/>
            <person name="Sakai H."/>
            <person name="Sato Y."/>
            <person name="Wilson G."/>
            <person name="Kumar K."/>
            <person name="McCouch S."/>
            <person name="Juretic N."/>
            <person name="Hoen D."/>
            <person name="Wright S."/>
            <person name="Bruskiewich R."/>
            <person name="Bureau T."/>
            <person name="Miyao A."/>
            <person name="Hirochika H."/>
            <person name="Nishikawa T."/>
            <person name="Kadowaki K."/>
            <person name="Sugiura M."/>
            <person name="Burr B."/>
            <person name="Sasaki T."/>
        </authorList>
    </citation>
    <scope>NUCLEOTIDE SEQUENCE [LARGE SCALE GENOMIC DNA]</scope>
    <source>
        <strain evidence="3">cv. Nipponbare</strain>
    </source>
</reference>
<accession>A0A0P0WHT4</accession>
<sequence>MMYPAVLLTQNLTRIGLVTTTLCLCVTVSPWSKTNAQIVQDTANIHEPWIIRRNFTLPSNPCSMLQQQEVME</sequence>
<dbReference type="OMA" id="PWIIRRN"/>